<keyword evidence="4 10" id="KW-0808">Transferase</keyword>
<dbReference type="PANTHER" id="PTHR11088">
    <property type="entry name" value="TRNA DIMETHYLALLYLTRANSFERASE"/>
    <property type="match status" value="1"/>
</dbReference>
<protein>
    <recommendedName>
        <fullName evidence="10">tRNA dimethylallyltransferase</fullName>
        <ecNumber evidence="10">2.5.1.75</ecNumber>
    </recommendedName>
    <alternativeName>
        <fullName evidence="10">Dimethylallyl diphosphate:tRNA dimethylallyltransferase</fullName>
        <shortName evidence="10">DMAPP:tRNA dimethylallyltransferase</shortName>
        <shortName evidence="10">DMATase</shortName>
    </alternativeName>
    <alternativeName>
        <fullName evidence="10">Isopentenyl-diphosphate:tRNA isopentenyltransferase</fullName>
        <shortName evidence="10">IPP transferase</shortName>
        <shortName evidence="10">IPPT</shortName>
        <shortName evidence="10">IPTase</shortName>
    </alternativeName>
</protein>
<evidence type="ECO:0000256" key="11">
    <source>
        <dbReference type="RuleBase" id="RU003783"/>
    </source>
</evidence>
<keyword evidence="5 10" id="KW-0819">tRNA processing</keyword>
<gene>
    <name evidence="10 14" type="primary">miaA</name>
    <name evidence="14" type="ORF">V8247_08240</name>
</gene>
<feature type="site" description="Interaction with substrate tRNA" evidence="10">
    <location>
        <position position="102"/>
    </location>
</feature>
<dbReference type="GO" id="GO:0052381">
    <property type="term" value="F:tRNA dimethylallyltransferase activity"/>
    <property type="evidence" value="ECO:0007669"/>
    <property type="project" value="UniProtKB-EC"/>
</dbReference>
<reference evidence="14 15" key="1">
    <citation type="submission" date="2024-03" db="EMBL/GenBank/DDBJ databases">
        <title>A Dehalogenimonas Isolated from Estuarine Sediments Dihaloeliminates Chlorinated Alkanes.</title>
        <authorList>
            <person name="Yang Y."/>
            <person name="Wang H."/>
        </authorList>
    </citation>
    <scope>NUCLEOTIDE SEQUENCE [LARGE SCALE GENOMIC DNA]</scope>
    <source>
        <strain evidence="14 15">W</strain>
    </source>
</reference>
<feature type="binding site" evidence="10">
    <location>
        <begin position="11"/>
        <end position="18"/>
    </location>
    <ligand>
        <name>ATP</name>
        <dbReference type="ChEBI" id="CHEBI:30616"/>
    </ligand>
</feature>
<dbReference type="InterPro" id="IPR027417">
    <property type="entry name" value="P-loop_NTPase"/>
</dbReference>
<feature type="region of interest" description="Interaction with substrate tRNA" evidence="10">
    <location>
        <begin position="36"/>
        <end position="39"/>
    </location>
</feature>
<comment type="caution">
    <text evidence="10">Lacks conserved residue(s) required for the propagation of feature annotation.</text>
</comment>
<dbReference type="NCBIfam" id="TIGR00174">
    <property type="entry name" value="miaA"/>
    <property type="match status" value="1"/>
</dbReference>
<evidence type="ECO:0000313" key="14">
    <source>
        <dbReference type="EMBL" id="WWX25234.1"/>
    </source>
</evidence>
<dbReference type="Gene3D" id="1.10.20.140">
    <property type="match status" value="1"/>
</dbReference>
<proteinExistence type="inferred from homology"/>
<dbReference type="HAMAP" id="MF_00185">
    <property type="entry name" value="IPP_trans"/>
    <property type="match status" value="1"/>
</dbReference>
<keyword evidence="6 10" id="KW-0547">Nucleotide-binding</keyword>
<sequence>MIDNKLVAIVGPTGSGKSELAVKLAHLFPGEIVNADSRQLYRFLSIGTAKPTDAEMESIPHHLLDLIEPDQDFNLAEYQHVAHEMIRGIQSRDLLPFMVGGTGLYVWATIEGWNVPQVAPDWKLRHSLEERARRDGAEALQKYLSEIAPDAACKIDYRNVRRVIRALEVALYLRNDNNRDNPTTQSPPYQTLIIGLTTDRESLYQRIDARVDKMLEKGLVGEVQTILGAGFTSGAAAFKSVGYREVLEYLGDRVSASDMATKIKTQTHRLVRQQYNWFKLNDCRIHWFDIKADYFSDAVVLIKRFLDKKGRNSGFY</sequence>
<keyword evidence="8 10" id="KW-0460">Magnesium</keyword>
<evidence type="ECO:0000256" key="4">
    <source>
        <dbReference type="ARBA" id="ARBA00022679"/>
    </source>
</evidence>
<dbReference type="Pfam" id="PF01715">
    <property type="entry name" value="IPPT"/>
    <property type="match status" value="1"/>
</dbReference>
<keyword evidence="7 10" id="KW-0067">ATP-binding</keyword>
<organism evidence="14 15">
    <name type="scientific">Candidatus Dehalogenimonas loeffleri</name>
    <dbReference type="NCBI Taxonomy" id="3127115"/>
    <lineage>
        <taxon>Bacteria</taxon>
        <taxon>Bacillati</taxon>
        <taxon>Chloroflexota</taxon>
        <taxon>Dehalococcoidia</taxon>
        <taxon>Dehalococcoidales</taxon>
        <taxon>Dehalococcoidaceae</taxon>
        <taxon>Dehalogenimonas</taxon>
    </lineage>
</organism>
<evidence type="ECO:0000256" key="12">
    <source>
        <dbReference type="RuleBase" id="RU003784"/>
    </source>
</evidence>
<comment type="similarity">
    <text evidence="3 10 13">Belongs to the IPP transferase family.</text>
</comment>
<name>A0ABZ2J6E3_9CHLR</name>
<feature type="binding site" evidence="10">
    <location>
        <begin position="13"/>
        <end position="18"/>
    </location>
    <ligand>
        <name>substrate</name>
    </ligand>
</feature>
<feature type="site" description="Interaction with substrate tRNA" evidence="10">
    <location>
        <position position="125"/>
    </location>
</feature>
<evidence type="ECO:0000256" key="1">
    <source>
        <dbReference type="ARBA" id="ARBA00001946"/>
    </source>
</evidence>
<dbReference type="InterPro" id="IPR018022">
    <property type="entry name" value="IPT"/>
</dbReference>
<evidence type="ECO:0000256" key="9">
    <source>
        <dbReference type="ARBA" id="ARBA00049563"/>
    </source>
</evidence>
<dbReference type="InterPro" id="IPR039657">
    <property type="entry name" value="Dimethylallyltransferase"/>
</dbReference>
<dbReference type="PANTHER" id="PTHR11088:SF60">
    <property type="entry name" value="TRNA DIMETHYLALLYLTRANSFERASE"/>
    <property type="match status" value="1"/>
</dbReference>
<dbReference type="Gene3D" id="3.40.50.300">
    <property type="entry name" value="P-loop containing nucleotide triphosphate hydrolases"/>
    <property type="match status" value="1"/>
</dbReference>
<evidence type="ECO:0000256" key="5">
    <source>
        <dbReference type="ARBA" id="ARBA00022694"/>
    </source>
</evidence>
<evidence type="ECO:0000256" key="2">
    <source>
        <dbReference type="ARBA" id="ARBA00003213"/>
    </source>
</evidence>
<dbReference type="EC" id="2.5.1.75" evidence="10"/>
<evidence type="ECO:0000256" key="10">
    <source>
        <dbReference type="HAMAP-Rule" id="MF_00185"/>
    </source>
</evidence>
<evidence type="ECO:0000313" key="15">
    <source>
        <dbReference type="Proteomes" id="UP001375370"/>
    </source>
</evidence>
<accession>A0ABZ2J6E3</accession>
<keyword evidence="15" id="KW-1185">Reference proteome</keyword>
<dbReference type="Proteomes" id="UP001375370">
    <property type="component" value="Chromosome"/>
</dbReference>
<dbReference type="RefSeq" id="WP_338737374.1">
    <property type="nucleotide sequence ID" value="NZ_CP146612.1"/>
</dbReference>
<evidence type="ECO:0000256" key="13">
    <source>
        <dbReference type="RuleBase" id="RU003785"/>
    </source>
</evidence>
<evidence type="ECO:0000256" key="7">
    <source>
        <dbReference type="ARBA" id="ARBA00022840"/>
    </source>
</evidence>
<comment type="subunit">
    <text evidence="10">Monomer.</text>
</comment>
<comment type="function">
    <text evidence="2 10 12">Catalyzes the transfer of a dimethylallyl group onto the adenine at position 37 in tRNAs that read codons beginning with uridine, leading to the formation of N6-(dimethylallyl)adenosine (i(6)A).</text>
</comment>
<dbReference type="SUPFAM" id="SSF52540">
    <property type="entry name" value="P-loop containing nucleoside triphosphate hydrolases"/>
    <property type="match status" value="2"/>
</dbReference>
<evidence type="ECO:0000256" key="3">
    <source>
        <dbReference type="ARBA" id="ARBA00005842"/>
    </source>
</evidence>
<evidence type="ECO:0000256" key="8">
    <source>
        <dbReference type="ARBA" id="ARBA00022842"/>
    </source>
</evidence>
<comment type="cofactor">
    <cofactor evidence="1 10">
        <name>Mg(2+)</name>
        <dbReference type="ChEBI" id="CHEBI:18420"/>
    </cofactor>
</comment>
<comment type="catalytic activity">
    <reaction evidence="9 10 11">
        <text>adenosine(37) in tRNA + dimethylallyl diphosphate = N(6)-dimethylallyladenosine(37) in tRNA + diphosphate</text>
        <dbReference type="Rhea" id="RHEA:26482"/>
        <dbReference type="Rhea" id="RHEA-COMP:10162"/>
        <dbReference type="Rhea" id="RHEA-COMP:10375"/>
        <dbReference type="ChEBI" id="CHEBI:33019"/>
        <dbReference type="ChEBI" id="CHEBI:57623"/>
        <dbReference type="ChEBI" id="CHEBI:74411"/>
        <dbReference type="ChEBI" id="CHEBI:74415"/>
        <dbReference type="EC" id="2.5.1.75"/>
    </reaction>
</comment>
<evidence type="ECO:0000256" key="6">
    <source>
        <dbReference type="ARBA" id="ARBA00022741"/>
    </source>
</evidence>
<dbReference type="EMBL" id="CP146612">
    <property type="protein sequence ID" value="WWX25234.1"/>
    <property type="molecule type" value="Genomic_DNA"/>
</dbReference>